<dbReference type="EMBL" id="JAAPAO010000004">
    <property type="protein sequence ID" value="KAF4678018.1"/>
    <property type="molecule type" value="Genomic_DNA"/>
</dbReference>
<feature type="coiled-coil region" evidence="1">
    <location>
        <begin position="254"/>
        <end position="307"/>
    </location>
</feature>
<name>A0A7J6N283_PERCH</name>
<organism evidence="2 3">
    <name type="scientific">Perkinsus chesapeaki</name>
    <name type="common">Clam parasite</name>
    <name type="synonym">Perkinsus andrewsi</name>
    <dbReference type="NCBI Taxonomy" id="330153"/>
    <lineage>
        <taxon>Eukaryota</taxon>
        <taxon>Sar</taxon>
        <taxon>Alveolata</taxon>
        <taxon>Perkinsozoa</taxon>
        <taxon>Perkinsea</taxon>
        <taxon>Perkinsida</taxon>
        <taxon>Perkinsidae</taxon>
        <taxon>Perkinsus</taxon>
    </lineage>
</organism>
<protein>
    <submittedName>
        <fullName evidence="2">Uncharacterized protein</fullName>
    </submittedName>
</protein>
<evidence type="ECO:0000313" key="2">
    <source>
        <dbReference type="EMBL" id="KAF4678018.1"/>
    </source>
</evidence>
<gene>
    <name evidence="2" type="ORF">FOL47_006967</name>
</gene>
<feature type="coiled-coil region" evidence="1">
    <location>
        <begin position="163"/>
        <end position="226"/>
    </location>
</feature>
<evidence type="ECO:0000256" key="1">
    <source>
        <dbReference type="SAM" id="Coils"/>
    </source>
</evidence>
<reference evidence="2 3" key="1">
    <citation type="submission" date="2020-04" db="EMBL/GenBank/DDBJ databases">
        <title>Perkinsus chesapeaki whole genome sequence.</title>
        <authorList>
            <person name="Bogema D.R."/>
        </authorList>
    </citation>
    <scope>NUCLEOTIDE SEQUENCE [LARGE SCALE GENOMIC DNA]</scope>
    <source>
        <strain evidence="2">ATCC PRA-425</strain>
    </source>
</reference>
<dbReference type="Proteomes" id="UP000591131">
    <property type="component" value="Unassembled WGS sequence"/>
</dbReference>
<dbReference type="OrthoDB" id="447726at2759"/>
<proteinExistence type="predicted"/>
<sequence length="509" mass="57832">MTTLAAEIRAQLKADRMEMTEMLVDIDGMACAEDAPMDHAGDSLDVGIRENSQPLKSAANLIEMEFSVLTDRISQVIEEAVASVKHSSSCGEEGELCKIKEQLARSLTEYAQAQQSASSRLEDVLQSLYAEVDSRIKKEVELVEASRVSCERAMLEKHKESINRIYLNEVDSHKDKLEKLAKDISRALEAASESNRNIDNTVSTIAERLEDTYREQIVNLRQEMEAHHQCEMEATANELQEIFSSEVCLLQEQLTDLLSERDDLLANLADMRKTAQHKVDDFVKGLRKSVEDKMGEASEDLENRQDKLLRSQWSLSITLIDRFVQFCESQLDKSAEANEAWDQERKRLLHQIRHLKILALQQTPPDGGIKNVSRRLPPSNNVAVKDAVELRSAIETTHELWAAEACQPSREDLLRVLSAIEHAALEGEDITDVYTREAGRLINRLPILKLIAEREYLICKRGLSEDGLIEDDEIKQIDKEILAAIDMYEKDHEEAFKVNNEEYRIMLSN</sequence>
<comment type="caution">
    <text evidence="2">The sequence shown here is derived from an EMBL/GenBank/DDBJ whole genome shotgun (WGS) entry which is preliminary data.</text>
</comment>
<keyword evidence="1" id="KW-0175">Coiled coil</keyword>
<keyword evidence="3" id="KW-1185">Reference proteome</keyword>
<accession>A0A7J6N283</accession>
<dbReference type="AlphaFoldDB" id="A0A7J6N283"/>
<evidence type="ECO:0000313" key="3">
    <source>
        <dbReference type="Proteomes" id="UP000591131"/>
    </source>
</evidence>